<dbReference type="Proteomes" id="UP000198893">
    <property type="component" value="Unassembled WGS sequence"/>
</dbReference>
<feature type="domain" description="Glycine zipper 2TM" evidence="5">
    <location>
        <begin position="31"/>
        <end position="70"/>
    </location>
</feature>
<dbReference type="OrthoDB" id="7876153at2"/>
<proteinExistence type="inferred from homology"/>
<dbReference type="PROSITE" id="PS51257">
    <property type="entry name" value="PROKAR_LIPOPROTEIN"/>
    <property type="match status" value="1"/>
</dbReference>
<dbReference type="RefSeq" id="WP_093116577.1">
    <property type="nucleotide sequence ID" value="NZ_FODS01000005.1"/>
</dbReference>
<comment type="subcellular location">
    <subcellularLocation>
        <location evidence="1">Cell outer membrane</location>
        <topology evidence="1">Lipid-anchor</topology>
    </subcellularLocation>
</comment>
<dbReference type="Pfam" id="PF05433">
    <property type="entry name" value="Rick_17kDa_Anti"/>
    <property type="match status" value="1"/>
</dbReference>
<organism evidence="6 7">
    <name type="scientific">Salinihabitans flavidus</name>
    <dbReference type="NCBI Taxonomy" id="569882"/>
    <lineage>
        <taxon>Bacteria</taxon>
        <taxon>Pseudomonadati</taxon>
        <taxon>Pseudomonadota</taxon>
        <taxon>Alphaproteobacteria</taxon>
        <taxon>Rhodobacterales</taxon>
        <taxon>Roseobacteraceae</taxon>
        <taxon>Salinihabitans</taxon>
    </lineage>
</organism>
<keyword evidence="4" id="KW-0449">Lipoprotein</keyword>
<dbReference type="EMBL" id="FODS01000005">
    <property type="protein sequence ID" value="SEO44069.1"/>
    <property type="molecule type" value="Genomic_DNA"/>
</dbReference>
<name>A0A1H8PPU8_9RHOB</name>
<comment type="similarity">
    <text evidence="2">Belongs to the rickettsiale 17 kDa surface antigen family.</text>
</comment>
<protein>
    <recommendedName>
        <fullName evidence="3">17 kDa surface antigen</fullName>
    </recommendedName>
</protein>
<evidence type="ECO:0000256" key="3">
    <source>
        <dbReference type="ARBA" id="ARBA00015281"/>
    </source>
</evidence>
<evidence type="ECO:0000256" key="2">
    <source>
        <dbReference type="ARBA" id="ARBA00008681"/>
    </source>
</evidence>
<keyword evidence="7" id="KW-1185">Reference proteome</keyword>
<evidence type="ECO:0000259" key="5">
    <source>
        <dbReference type="Pfam" id="PF05433"/>
    </source>
</evidence>
<evidence type="ECO:0000256" key="4">
    <source>
        <dbReference type="ARBA" id="ARBA00023288"/>
    </source>
</evidence>
<accession>A0A1H8PPU8</accession>
<evidence type="ECO:0000256" key="1">
    <source>
        <dbReference type="ARBA" id="ARBA00004459"/>
    </source>
</evidence>
<dbReference type="GO" id="GO:0009279">
    <property type="term" value="C:cell outer membrane"/>
    <property type="evidence" value="ECO:0007669"/>
    <property type="project" value="UniProtKB-SubCell"/>
</dbReference>
<evidence type="ECO:0000313" key="6">
    <source>
        <dbReference type="EMBL" id="SEO44069.1"/>
    </source>
</evidence>
<dbReference type="InterPro" id="IPR008816">
    <property type="entry name" value="Gly_zipper_2TM_dom"/>
</dbReference>
<dbReference type="AlphaFoldDB" id="A0A1H8PPU8"/>
<gene>
    <name evidence="6" type="ORF">SAMN04490248_10596</name>
</gene>
<sequence length="92" mass="9345">MTRFTKLIAAGVAASTLAACNMTSDQATVVGVAGGAASGLILAEAFDANDNWRLISALGGAAAGTMVAHNTRTDQCAYARGDGTYITRPCNY</sequence>
<reference evidence="6 7" key="1">
    <citation type="submission" date="2016-10" db="EMBL/GenBank/DDBJ databases">
        <authorList>
            <person name="de Groot N.N."/>
        </authorList>
    </citation>
    <scope>NUCLEOTIDE SEQUENCE [LARGE SCALE GENOMIC DNA]</scope>
    <source>
        <strain evidence="6 7">DSM 27842</strain>
    </source>
</reference>
<evidence type="ECO:0000313" key="7">
    <source>
        <dbReference type="Proteomes" id="UP000198893"/>
    </source>
</evidence>
<dbReference type="STRING" id="569882.SAMN04490248_10596"/>